<dbReference type="Gene3D" id="3.40.50.720">
    <property type="entry name" value="NAD(P)-binding Rossmann-like Domain"/>
    <property type="match status" value="1"/>
</dbReference>
<evidence type="ECO:0000256" key="4">
    <source>
        <dbReference type="ARBA" id="ARBA00022840"/>
    </source>
</evidence>
<dbReference type="FunFam" id="3.30.1490.20:FF:000020">
    <property type="entry name" value="Protein lysine acetyltransferase"/>
    <property type="match status" value="1"/>
</dbReference>
<dbReference type="Gene3D" id="3.40.50.261">
    <property type="entry name" value="Succinyl-CoA synthetase domains"/>
    <property type="match status" value="2"/>
</dbReference>
<dbReference type="Pfam" id="PF13607">
    <property type="entry name" value="Succ_CoA_lig"/>
    <property type="match status" value="1"/>
</dbReference>
<dbReference type="Proteomes" id="UP000249688">
    <property type="component" value="Unassembled WGS sequence"/>
</dbReference>
<evidence type="ECO:0000256" key="1">
    <source>
        <dbReference type="ARBA" id="ARBA00022532"/>
    </source>
</evidence>
<sequence length="867" mass="90629">MPQPMTKRTRREGYSAKALFQPRAVVLLADPALPEAHLLAANLAAGGFGGKLSILGMAAPGFTRIESLDALEQGTDLGVIALGREAVGRAMAGLAARGCHAAIVFAAMPPDELAAACRATGVRALGPRSFGLALPHLGLNASLSHLPVRPGRLALLAQGSAVPRAVLDWATAEGLGFSHIIGIGDNADLGFAPSLDWLARDPAAGAVLLDLRRIRNRRLFVSAARAASRTRPVVAIRPGGSHDASGAADAVLGAVLARAGVLRVEGLEDLLSAAETLPRVKSAQRFGEEAARGDRIAVLANGAGLALLAIDALAAGGARLAVTGTANPQVLRPGEGPDMAEEVLRLAGLATVDTVLLLHAPEPGEAGEALLAALVAQQARGRGRAPLLIGWCGQATAGPQRSRLAEAGFPVFATPEAAVRGALHLARDHRNRAAAAELPSRDVLEITPDRASVAALFARLRAEGRRSLSEAEGLSVLAAYGIACIPGRIAQGPTQAAVAAAGLGFPAVLKILSPELPRKTEVGGVMLNLSDSAAVLRAAKTMLAAVALARPGVRIDGLLVQRQAGPGQELRLHLDDDAMFGPYIGFGRGGTAADFEPDESFDLPPMNLTLAMALLDRSRAARLFDGHRDLPPVQRAAVADALVRLSQLAVDFPQIERLSINPLRAGPAGVVALDASIVLREPGQSSQLAIPPYPAELSRSWTSRDGEMLTIRPIRPEDAAAQADAFRRMAPEDIRWRFFSPMKELPAEQIARMTQVDYDREMAFIAVDAAGRTVGVSRLIRAPLEAEFAIVVDPAWKGRGLGRELMRRILDWGASVGVAQVVGLVLADNAPMQAFVRALGFTLRRLPGEEDVVEAVLALDAEGSALG</sequence>
<evidence type="ECO:0000259" key="6">
    <source>
        <dbReference type="PROSITE" id="PS51186"/>
    </source>
</evidence>
<keyword evidence="7" id="KW-0808">Transferase</keyword>
<dbReference type="SUPFAM" id="SSF51735">
    <property type="entry name" value="NAD(P)-binding Rossmann-fold domains"/>
    <property type="match status" value="1"/>
</dbReference>
<evidence type="ECO:0000313" key="8">
    <source>
        <dbReference type="Proteomes" id="UP000249688"/>
    </source>
</evidence>
<keyword evidence="8" id="KW-1185">Reference proteome</keyword>
<dbReference type="InterPro" id="IPR000182">
    <property type="entry name" value="GNAT_dom"/>
</dbReference>
<feature type="domain" description="N-acetyltransferase" evidence="6">
    <location>
        <begin position="709"/>
        <end position="862"/>
    </location>
</feature>
<comment type="caution">
    <text evidence="7">The sequence shown here is derived from an EMBL/GenBank/DDBJ whole genome shotgun (WGS) entry which is preliminary data.</text>
</comment>
<dbReference type="Gene3D" id="3.40.630.30">
    <property type="match status" value="1"/>
</dbReference>
<dbReference type="EMBL" id="QKYU01000004">
    <property type="protein sequence ID" value="PZW48700.1"/>
    <property type="molecule type" value="Genomic_DNA"/>
</dbReference>
<dbReference type="GO" id="GO:0005524">
    <property type="term" value="F:ATP binding"/>
    <property type="evidence" value="ECO:0007669"/>
    <property type="project" value="UniProtKB-KW"/>
</dbReference>
<protein>
    <submittedName>
        <fullName evidence="7">Acetyltransferase</fullName>
    </submittedName>
</protein>
<dbReference type="AlphaFoldDB" id="A0A2W7ISL4"/>
<dbReference type="PROSITE" id="PS51186">
    <property type="entry name" value="GNAT"/>
    <property type="match status" value="1"/>
</dbReference>
<dbReference type="GO" id="GO:0016874">
    <property type="term" value="F:ligase activity"/>
    <property type="evidence" value="ECO:0007669"/>
    <property type="project" value="UniProtKB-KW"/>
</dbReference>
<accession>A0A2W7ISL4</accession>
<dbReference type="Gene3D" id="3.30.470.20">
    <property type="entry name" value="ATP-grasp fold, B domain"/>
    <property type="match status" value="1"/>
</dbReference>
<dbReference type="PANTHER" id="PTHR43334">
    <property type="entry name" value="ACETATE--COA LIGASE [ADP-FORMING]"/>
    <property type="match status" value="1"/>
</dbReference>
<dbReference type="CDD" id="cd04301">
    <property type="entry name" value="NAT_SF"/>
    <property type="match status" value="1"/>
</dbReference>
<dbReference type="Pfam" id="PF13549">
    <property type="entry name" value="ATP-grasp_5"/>
    <property type="match status" value="1"/>
</dbReference>
<dbReference type="Pfam" id="PF13302">
    <property type="entry name" value="Acetyltransf_3"/>
    <property type="match status" value="1"/>
</dbReference>
<dbReference type="PANTHER" id="PTHR43334:SF1">
    <property type="entry name" value="3-HYDROXYPROPIONATE--COA LIGASE [ADP-FORMING]"/>
    <property type="match status" value="1"/>
</dbReference>
<evidence type="ECO:0000313" key="7">
    <source>
        <dbReference type="EMBL" id="PZW48700.1"/>
    </source>
</evidence>
<organism evidence="7 8">
    <name type="scientific">Humitalea rosea</name>
    <dbReference type="NCBI Taxonomy" id="990373"/>
    <lineage>
        <taxon>Bacteria</taxon>
        <taxon>Pseudomonadati</taxon>
        <taxon>Pseudomonadota</taxon>
        <taxon>Alphaproteobacteria</taxon>
        <taxon>Acetobacterales</taxon>
        <taxon>Roseomonadaceae</taxon>
        <taxon>Humitalea</taxon>
    </lineage>
</organism>
<keyword evidence="2" id="KW-0436">Ligase</keyword>
<comment type="similarity">
    <text evidence="5">In the N-terminal section; belongs to the acetate CoA ligase alpha subunit family.</text>
</comment>
<evidence type="ECO:0000256" key="2">
    <source>
        <dbReference type="ARBA" id="ARBA00022598"/>
    </source>
</evidence>
<dbReference type="InterPro" id="IPR051538">
    <property type="entry name" value="Acyl-CoA_Synth/Transferase"/>
</dbReference>
<dbReference type="SUPFAM" id="SSF56059">
    <property type="entry name" value="Glutathione synthetase ATP-binding domain-like"/>
    <property type="match status" value="1"/>
</dbReference>
<dbReference type="GO" id="GO:0006099">
    <property type="term" value="P:tricarboxylic acid cycle"/>
    <property type="evidence" value="ECO:0007669"/>
    <property type="project" value="UniProtKB-KW"/>
</dbReference>
<name>A0A2W7ISL4_9PROT</name>
<reference evidence="7 8" key="1">
    <citation type="submission" date="2018-06" db="EMBL/GenBank/DDBJ databases">
        <title>Genomic Encyclopedia of Archaeal and Bacterial Type Strains, Phase II (KMG-II): from individual species to whole genera.</title>
        <authorList>
            <person name="Goeker M."/>
        </authorList>
    </citation>
    <scope>NUCLEOTIDE SEQUENCE [LARGE SCALE GENOMIC DNA]</scope>
    <source>
        <strain evidence="7 8">DSM 24525</strain>
    </source>
</reference>
<dbReference type="InterPro" id="IPR016181">
    <property type="entry name" value="Acyl_CoA_acyltransferase"/>
</dbReference>
<proteinExistence type="inferred from homology"/>
<dbReference type="Gene3D" id="3.30.1490.20">
    <property type="entry name" value="ATP-grasp fold, A domain"/>
    <property type="match status" value="1"/>
</dbReference>
<dbReference type="InterPro" id="IPR013815">
    <property type="entry name" value="ATP_grasp_subdomain_1"/>
</dbReference>
<evidence type="ECO:0000256" key="5">
    <source>
        <dbReference type="ARBA" id="ARBA00060888"/>
    </source>
</evidence>
<dbReference type="GO" id="GO:0016747">
    <property type="term" value="F:acyltransferase activity, transferring groups other than amino-acyl groups"/>
    <property type="evidence" value="ECO:0007669"/>
    <property type="project" value="InterPro"/>
</dbReference>
<keyword evidence="4" id="KW-0067">ATP-binding</keyword>
<dbReference type="InterPro" id="IPR016102">
    <property type="entry name" value="Succinyl-CoA_synth-like"/>
</dbReference>
<dbReference type="InterPro" id="IPR036291">
    <property type="entry name" value="NAD(P)-bd_dom_sf"/>
</dbReference>
<dbReference type="SUPFAM" id="SSF55729">
    <property type="entry name" value="Acyl-CoA N-acyltransferases (Nat)"/>
    <property type="match status" value="1"/>
</dbReference>
<keyword evidence="1" id="KW-0816">Tricarboxylic acid cycle</keyword>
<dbReference type="SUPFAM" id="SSF52210">
    <property type="entry name" value="Succinyl-CoA synthetase domains"/>
    <property type="match status" value="2"/>
</dbReference>
<gene>
    <name evidence="7" type="ORF">C8P66_104117</name>
</gene>
<evidence type="ECO:0000256" key="3">
    <source>
        <dbReference type="ARBA" id="ARBA00022741"/>
    </source>
</evidence>
<dbReference type="OrthoDB" id="9807426at2"/>
<dbReference type="InterPro" id="IPR032875">
    <property type="entry name" value="Succ_CoA_lig_flav_dom"/>
</dbReference>
<keyword evidence="3" id="KW-0547">Nucleotide-binding</keyword>